<reference evidence="2" key="1">
    <citation type="submission" date="2022-11" db="UniProtKB">
        <authorList>
            <consortium name="WormBaseParasite"/>
        </authorList>
    </citation>
    <scope>IDENTIFICATION</scope>
</reference>
<accession>A0A914V9Y6</accession>
<evidence type="ECO:0000313" key="1">
    <source>
        <dbReference type="Proteomes" id="UP000887566"/>
    </source>
</evidence>
<keyword evidence="1" id="KW-1185">Reference proteome</keyword>
<dbReference type="AlphaFoldDB" id="A0A914V9Y6"/>
<proteinExistence type="predicted"/>
<protein>
    <submittedName>
        <fullName evidence="2">Uncharacterized protein</fullName>
    </submittedName>
</protein>
<sequence length="68" mass="7386">MAIAVGLTAIRQTIQLKLCLFQLPTDGHSCLDYFHHSTATLSHRLLCPSDFPSGGSRSLPVQFSAART</sequence>
<dbReference type="WBParaSite" id="PSAMB.scaffold168size69872.g2908.t1">
    <property type="protein sequence ID" value="PSAMB.scaffold168size69872.g2908.t1"/>
    <property type="gene ID" value="PSAMB.scaffold168size69872.g2908"/>
</dbReference>
<organism evidence="1 2">
    <name type="scientific">Plectus sambesii</name>
    <dbReference type="NCBI Taxonomy" id="2011161"/>
    <lineage>
        <taxon>Eukaryota</taxon>
        <taxon>Metazoa</taxon>
        <taxon>Ecdysozoa</taxon>
        <taxon>Nematoda</taxon>
        <taxon>Chromadorea</taxon>
        <taxon>Plectida</taxon>
        <taxon>Plectina</taxon>
        <taxon>Plectoidea</taxon>
        <taxon>Plectidae</taxon>
        <taxon>Plectus</taxon>
    </lineage>
</organism>
<dbReference type="Proteomes" id="UP000887566">
    <property type="component" value="Unplaced"/>
</dbReference>
<name>A0A914V9Y6_9BILA</name>
<evidence type="ECO:0000313" key="2">
    <source>
        <dbReference type="WBParaSite" id="PSAMB.scaffold168size69872.g2908.t1"/>
    </source>
</evidence>